<dbReference type="EMBL" id="LT629690">
    <property type="protein sequence ID" value="SDG05737.1"/>
    <property type="molecule type" value="Genomic_DNA"/>
</dbReference>
<keyword evidence="1" id="KW-0472">Membrane</keyword>
<evidence type="ECO:0000313" key="3">
    <source>
        <dbReference type="Proteomes" id="UP000182427"/>
    </source>
</evidence>
<dbReference type="Proteomes" id="UP000182427">
    <property type="component" value="Chromosome I"/>
</dbReference>
<keyword evidence="1" id="KW-0812">Transmembrane</keyword>
<dbReference type="AlphaFoldDB" id="A0A1G7R4T0"/>
<organism evidence="2 3">
    <name type="scientific">Terriglobus roseus</name>
    <dbReference type="NCBI Taxonomy" id="392734"/>
    <lineage>
        <taxon>Bacteria</taxon>
        <taxon>Pseudomonadati</taxon>
        <taxon>Acidobacteriota</taxon>
        <taxon>Terriglobia</taxon>
        <taxon>Terriglobales</taxon>
        <taxon>Acidobacteriaceae</taxon>
        <taxon>Terriglobus</taxon>
    </lineage>
</organism>
<accession>A0A1G7R4T0</accession>
<sequence>MTRTKPAHKSGTIVVFPKEISMSDHHHEELSLPDRLWQPFVISLGVVGVLCLIFFHPVIR</sequence>
<keyword evidence="1" id="KW-1133">Transmembrane helix</keyword>
<evidence type="ECO:0000256" key="1">
    <source>
        <dbReference type="SAM" id="Phobius"/>
    </source>
</evidence>
<gene>
    <name evidence="2" type="ORF">SAMN05444167_4129</name>
</gene>
<evidence type="ECO:0000313" key="2">
    <source>
        <dbReference type="EMBL" id="SDG05737.1"/>
    </source>
</evidence>
<protein>
    <submittedName>
        <fullName evidence="2">Uncharacterized protein</fullName>
    </submittedName>
</protein>
<name>A0A1G7R4T0_9BACT</name>
<keyword evidence="3" id="KW-1185">Reference proteome</keyword>
<feature type="transmembrane region" description="Helical" evidence="1">
    <location>
        <begin position="36"/>
        <end position="55"/>
    </location>
</feature>
<proteinExistence type="predicted"/>
<reference evidence="3" key="1">
    <citation type="submission" date="2016-10" db="EMBL/GenBank/DDBJ databases">
        <authorList>
            <person name="Varghese N."/>
            <person name="Submissions S."/>
        </authorList>
    </citation>
    <scope>NUCLEOTIDE SEQUENCE [LARGE SCALE GENOMIC DNA]</scope>
    <source>
        <strain evidence="3">GAS232</strain>
    </source>
</reference>